<dbReference type="EMBL" id="JAZDRO010000005">
    <property type="protein sequence ID" value="MEE2567427.1"/>
    <property type="molecule type" value="Genomic_DNA"/>
</dbReference>
<dbReference type="PANTHER" id="PTHR11645:SF0">
    <property type="entry name" value="PYRROLINE-5-CARBOXYLATE REDUCTASE 3"/>
    <property type="match status" value="1"/>
</dbReference>
<dbReference type="InterPro" id="IPR008927">
    <property type="entry name" value="6-PGluconate_DH-like_C_sf"/>
</dbReference>
<organism evidence="8 9">
    <name type="scientific">Hyphobacterium marinum</name>
    <dbReference type="NCBI Taxonomy" id="3116574"/>
    <lineage>
        <taxon>Bacteria</taxon>
        <taxon>Pseudomonadati</taxon>
        <taxon>Pseudomonadota</taxon>
        <taxon>Alphaproteobacteria</taxon>
        <taxon>Maricaulales</taxon>
        <taxon>Maricaulaceae</taxon>
        <taxon>Hyphobacterium</taxon>
    </lineage>
</organism>
<keyword evidence="2 4" id="KW-0521">NADP</keyword>
<keyword evidence="4" id="KW-0028">Amino-acid biosynthesis</keyword>
<dbReference type="SUPFAM" id="SSF48179">
    <property type="entry name" value="6-phosphogluconate dehydrogenase C-terminal domain-like"/>
    <property type="match status" value="1"/>
</dbReference>
<dbReference type="RefSeq" id="WP_330196988.1">
    <property type="nucleotide sequence ID" value="NZ_JAZDRO010000005.1"/>
</dbReference>
<comment type="pathway">
    <text evidence="4">Amino-acid biosynthesis; L-proline biosynthesis; L-proline from L-glutamate 5-semialdehyde: step 1/1.</text>
</comment>
<feature type="domain" description="Pyrroline-5-carboxylate reductase dimerisation" evidence="7">
    <location>
        <begin position="166"/>
        <end position="271"/>
    </location>
</feature>
<feature type="domain" description="Pyrroline-5-carboxylate reductase catalytic N-terminal" evidence="6">
    <location>
        <begin position="6"/>
        <end position="104"/>
    </location>
</feature>
<comment type="subcellular location">
    <subcellularLocation>
        <location evidence="4">Cytoplasm</location>
    </subcellularLocation>
</comment>
<comment type="function">
    <text evidence="4">Catalyzes the reduction of 1-pyrroline-5-carboxylate (PCA) to L-proline.</text>
</comment>
<dbReference type="PANTHER" id="PTHR11645">
    <property type="entry name" value="PYRROLINE-5-CARBOXYLATE REDUCTASE"/>
    <property type="match status" value="1"/>
</dbReference>
<keyword evidence="3 4" id="KW-0560">Oxidoreductase</keyword>
<evidence type="ECO:0000256" key="4">
    <source>
        <dbReference type="HAMAP-Rule" id="MF_01925"/>
    </source>
</evidence>
<evidence type="ECO:0000313" key="8">
    <source>
        <dbReference type="EMBL" id="MEE2567427.1"/>
    </source>
</evidence>
<comment type="caution">
    <text evidence="8">The sequence shown here is derived from an EMBL/GenBank/DDBJ whole genome shotgun (WGS) entry which is preliminary data.</text>
</comment>
<dbReference type="Proteomes" id="UP001310692">
    <property type="component" value="Unassembled WGS sequence"/>
</dbReference>
<comment type="catalytic activity">
    <reaction evidence="4">
        <text>L-proline + NADP(+) = (S)-1-pyrroline-5-carboxylate + NADPH + 2 H(+)</text>
        <dbReference type="Rhea" id="RHEA:14109"/>
        <dbReference type="ChEBI" id="CHEBI:15378"/>
        <dbReference type="ChEBI" id="CHEBI:17388"/>
        <dbReference type="ChEBI" id="CHEBI:57783"/>
        <dbReference type="ChEBI" id="CHEBI:58349"/>
        <dbReference type="ChEBI" id="CHEBI:60039"/>
        <dbReference type="EC" id="1.5.1.2"/>
    </reaction>
</comment>
<dbReference type="HAMAP" id="MF_01925">
    <property type="entry name" value="P5C_reductase"/>
    <property type="match status" value="1"/>
</dbReference>
<accession>A0ABU7M0T2</accession>
<reference evidence="8 9" key="1">
    <citation type="submission" date="2024-01" db="EMBL/GenBank/DDBJ databases">
        <title>Hyphobacterium bacterium isolated from marine sediment.</title>
        <authorList>
            <person name="Zhao S."/>
        </authorList>
    </citation>
    <scope>NUCLEOTIDE SEQUENCE [LARGE SCALE GENOMIC DNA]</scope>
    <source>
        <strain evidence="8 9">Y60-23</strain>
    </source>
</reference>
<evidence type="ECO:0000256" key="1">
    <source>
        <dbReference type="ARBA" id="ARBA00005525"/>
    </source>
</evidence>
<evidence type="ECO:0000313" key="9">
    <source>
        <dbReference type="Proteomes" id="UP001310692"/>
    </source>
</evidence>
<dbReference type="Gene3D" id="3.40.50.720">
    <property type="entry name" value="NAD(P)-binding Rossmann-like Domain"/>
    <property type="match status" value="1"/>
</dbReference>
<dbReference type="EC" id="1.5.1.2" evidence="4 5"/>
<dbReference type="InterPro" id="IPR000304">
    <property type="entry name" value="Pyrroline-COOH_reductase"/>
</dbReference>
<dbReference type="SUPFAM" id="SSF51735">
    <property type="entry name" value="NAD(P)-binding Rossmann-fold domains"/>
    <property type="match status" value="1"/>
</dbReference>
<comment type="similarity">
    <text evidence="1 4">Belongs to the pyrroline-5-carboxylate reductase family.</text>
</comment>
<sequence>MPDTRRIALVGAGRMGSALAEGWLRGKRGLDPARLLVVAPSLSDPGQALVSKHGLKRVEALGPRMAKEVGLVVLAFKPQHFEKAAPALAEVLPEDCAIVSILAGTGIRHMQEVFGDRPIIRAMPNTPTSIGKGITVAIANEAGEARKAEAERLLKVGGPVEWIEDERLMGAVTAVSGSGPAYVFLLAEALAGAGVGEGLPRPLAEKLARETIIGAAALMEKTGQDPQTLRRAVTSPGGTTQAAIDVMMAGGGLPEMMRRAINAAERQSRKLGSGTGR</sequence>
<dbReference type="GO" id="GO:0004735">
    <property type="term" value="F:pyrroline-5-carboxylate reductase activity"/>
    <property type="evidence" value="ECO:0007669"/>
    <property type="project" value="UniProtKB-EC"/>
</dbReference>
<dbReference type="Pfam" id="PF14748">
    <property type="entry name" value="P5CR_dimer"/>
    <property type="match status" value="1"/>
</dbReference>
<keyword evidence="9" id="KW-1185">Reference proteome</keyword>
<comment type="catalytic activity">
    <reaction evidence="4">
        <text>L-proline + NAD(+) = (S)-1-pyrroline-5-carboxylate + NADH + 2 H(+)</text>
        <dbReference type="Rhea" id="RHEA:14105"/>
        <dbReference type="ChEBI" id="CHEBI:15378"/>
        <dbReference type="ChEBI" id="CHEBI:17388"/>
        <dbReference type="ChEBI" id="CHEBI:57540"/>
        <dbReference type="ChEBI" id="CHEBI:57945"/>
        <dbReference type="ChEBI" id="CHEBI:60039"/>
        <dbReference type="EC" id="1.5.1.2"/>
    </reaction>
</comment>
<name>A0ABU7M0T2_9PROT</name>
<dbReference type="InterPro" id="IPR028939">
    <property type="entry name" value="P5C_Rdtase_cat_N"/>
</dbReference>
<evidence type="ECO:0000256" key="5">
    <source>
        <dbReference type="NCBIfam" id="TIGR00112"/>
    </source>
</evidence>
<dbReference type="InterPro" id="IPR029036">
    <property type="entry name" value="P5CR_dimer"/>
</dbReference>
<dbReference type="NCBIfam" id="TIGR00112">
    <property type="entry name" value="proC"/>
    <property type="match status" value="1"/>
</dbReference>
<dbReference type="PIRSF" id="PIRSF000193">
    <property type="entry name" value="Pyrrol-5-carb_rd"/>
    <property type="match status" value="1"/>
</dbReference>
<evidence type="ECO:0000256" key="2">
    <source>
        <dbReference type="ARBA" id="ARBA00022857"/>
    </source>
</evidence>
<evidence type="ECO:0000259" key="7">
    <source>
        <dbReference type="Pfam" id="PF14748"/>
    </source>
</evidence>
<gene>
    <name evidence="4 8" type="primary">proC</name>
    <name evidence="8" type="ORF">V0U35_12135</name>
</gene>
<proteinExistence type="inferred from homology"/>
<evidence type="ECO:0000259" key="6">
    <source>
        <dbReference type="Pfam" id="PF03807"/>
    </source>
</evidence>
<keyword evidence="4" id="KW-0641">Proline biosynthesis</keyword>
<evidence type="ECO:0000256" key="3">
    <source>
        <dbReference type="ARBA" id="ARBA00023002"/>
    </source>
</evidence>
<protein>
    <recommendedName>
        <fullName evidence="4 5">Pyrroline-5-carboxylate reductase</fullName>
        <shortName evidence="4">P5C reductase</shortName>
        <shortName evidence="4">P5CR</shortName>
        <ecNumber evidence="4 5">1.5.1.2</ecNumber>
    </recommendedName>
    <alternativeName>
        <fullName evidence="4">PCA reductase</fullName>
    </alternativeName>
</protein>
<keyword evidence="4" id="KW-0963">Cytoplasm</keyword>
<dbReference type="Gene3D" id="1.10.3730.10">
    <property type="entry name" value="ProC C-terminal domain-like"/>
    <property type="match status" value="1"/>
</dbReference>
<dbReference type="Pfam" id="PF03807">
    <property type="entry name" value="F420_oxidored"/>
    <property type="match status" value="1"/>
</dbReference>
<dbReference type="InterPro" id="IPR036291">
    <property type="entry name" value="NAD(P)-bd_dom_sf"/>
</dbReference>